<protein>
    <recommendedName>
        <fullName evidence="7">Complex 1 LYR protein domain-containing protein</fullName>
    </recommendedName>
</protein>
<dbReference type="Pfam" id="PF05347">
    <property type="entry name" value="Complex1_LYR"/>
    <property type="match status" value="1"/>
</dbReference>
<dbReference type="InterPro" id="IPR003874">
    <property type="entry name" value="CDC45"/>
</dbReference>
<evidence type="ECO:0000313" key="9">
    <source>
        <dbReference type="Proteomes" id="UP001620645"/>
    </source>
</evidence>
<gene>
    <name evidence="8" type="ORF">niasHS_010290</name>
</gene>
<organism evidence="8 9">
    <name type="scientific">Heterodera schachtii</name>
    <name type="common">Sugarbeet cyst nematode worm</name>
    <name type="synonym">Tylenchus schachtii</name>
    <dbReference type="NCBI Taxonomy" id="97005"/>
    <lineage>
        <taxon>Eukaryota</taxon>
        <taxon>Metazoa</taxon>
        <taxon>Ecdysozoa</taxon>
        <taxon>Nematoda</taxon>
        <taxon>Chromadorea</taxon>
        <taxon>Rhabditida</taxon>
        <taxon>Tylenchina</taxon>
        <taxon>Tylenchomorpha</taxon>
        <taxon>Tylenchoidea</taxon>
        <taxon>Heteroderidae</taxon>
        <taxon>Heteroderinae</taxon>
        <taxon>Heterodera</taxon>
    </lineage>
</organism>
<dbReference type="InterPro" id="IPR008011">
    <property type="entry name" value="Complex1_LYR_dom"/>
</dbReference>
<feature type="compositionally biased region" description="Basic and acidic residues" evidence="6">
    <location>
        <begin position="197"/>
        <end position="208"/>
    </location>
</feature>
<evidence type="ECO:0000256" key="2">
    <source>
        <dbReference type="ARBA" id="ARBA00010727"/>
    </source>
</evidence>
<feature type="compositionally biased region" description="Acidic residues" evidence="6">
    <location>
        <begin position="168"/>
        <end position="185"/>
    </location>
</feature>
<feature type="compositionally biased region" description="Acidic residues" evidence="6">
    <location>
        <begin position="143"/>
        <end position="160"/>
    </location>
</feature>
<dbReference type="Pfam" id="PF02724">
    <property type="entry name" value="CDC45"/>
    <property type="match status" value="1"/>
</dbReference>
<dbReference type="Proteomes" id="UP001620645">
    <property type="component" value="Unassembled WGS sequence"/>
</dbReference>
<dbReference type="PANTHER" id="PTHR10507">
    <property type="entry name" value="CDC45-RELATED PROTEIN"/>
    <property type="match status" value="1"/>
</dbReference>
<evidence type="ECO:0000256" key="6">
    <source>
        <dbReference type="SAM" id="MobiDB-lite"/>
    </source>
</evidence>
<feature type="domain" description="Complex 1 LYR protein" evidence="7">
    <location>
        <begin position="644"/>
        <end position="699"/>
    </location>
</feature>
<keyword evidence="3" id="KW-0235">DNA replication</keyword>
<evidence type="ECO:0000313" key="8">
    <source>
        <dbReference type="EMBL" id="KAL3085221.1"/>
    </source>
</evidence>
<dbReference type="EMBL" id="JBICCN010000232">
    <property type="protein sequence ID" value="KAL3085221.1"/>
    <property type="molecule type" value="Genomic_DNA"/>
</dbReference>
<evidence type="ECO:0000256" key="3">
    <source>
        <dbReference type="ARBA" id="ARBA00022705"/>
    </source>
</evidence>
<evidence type="ECO:0000256" key="4">
    <source>
        <dbReference type="ARBA" id="ARBA00023242"/>
    </source>
</evidence>
<reference evidence="8 9" key="1">
    <citation type="submission" date="2024-10" db="EMBL/GenBank/DDBJ databases">
        <authorList>
            <person name="Kim D."/>
        </authorList>
    </citation>
    <scope>NUCLEOTIDE SEQUENCE [LARGE SCALE GENOMIC DNA]</scope>
    <source>
        <strain evidence="8">Taebaek</strain>
    </source>
</reference>
<dbReference type="InterPro" id="IPR045297">
    <property type="entry name" value="Complex1_LYR_LYRM4"/>
</dbReference>
<keyword evidence="4" id="KW-0539">Nucleus</keyword>
<dbReference type="CDD" id="cd20264">
    <property type="entry name" value="Complex1_LYR_LYRM4"/>
    <property type="match status" value="1"/>
</dbReference>
<comment type="caution">
    <text evidence="8">The sequence shown here is derived from an EMBL/GenBank/DDBJ whole genome shotgun (WGS) entry which is preliminary data.</text>
</comment>
<evidence type="ECO:0000256" key="5">
    <source>
        <dbReference type="ARBA" id="ARBA00023306"/>
    </source>
</evidence>
<comment type="similarity">
    <text evidence="2">Belongs to the CDC45 family.</text>
</comment>
<sequence length="731" mass="83586">MLIQENFRLQFYEPIRREHSLIVTNTDVDSLCATNILTHIFSCDDASYTLSPVDSFPTLEKAINDHVRQAKNIVLVNCIGSRSVSELSIARLTDEVTFWVLESRRPLNLEDIYNANSVRVLAPAAEVADWTLPEASAIFETMVDQEDEDDDDGEASDGDEENRPPSDDREEAEDGEAAMADDSDRESDGGDSNGVPPEKRGRREGMVATIERRALRRQQKVRWKRNRKELLWNYYLKSWHAAPVSLLMLELAHELGKGSAEMMWCATVGLNSMYIDQLISVETYSELCMDRLRPFIRKYGLRGGTTVDQTRGTDQLRIVYDKELTLPLYSHWTMYDSMANDPFFICQGKLWSQRGEDRFKEILAQLGLTLAECLQNFEAMKKERRQEVFTILEKHVGAGFYSFTSHLGYSTAYSACDFARALSIQLEYKAYNQQQQQEEAVVNSSTVEEEEQLCCERYNTGSRILRDFFKPGGRQLGALGRGISNYKLALQSVNELVKRSIVQSHVISASNYFIITIGQQSPSLSFFTSRHCLSLFTHSLQRAFASSKSARRNKPFLVTVPMIGPNIGWFLVTGVMPLTEQLADAGRKSIIGKAFERAADAANIELRHSFDSNVVLLKSEDRLRFFNHLEARLEIVAVLTRLDWLKLYKALQRAGSEFPQYNYRHFARRRIRDYFEQYSKQTMTREKLSEVYQEGQSALVTIQRQSRISSLYPTRPLVIETNDEKKEGAVL</sequence>
<dbReference type="AlphaFoldDB" id="A0ABD2J0X0"/>
<dbReference type="GO" id="GO:0006260">
    <property type="term" value="P:DNA replication"/>
    <property type="evidence" value="ECO:0007669"/>
    <property type="project" value="UniProtKB-KW"/>
</dbReference>
<name>A0ABD2J0X0_HETSC</name>
<feature type="region of interest" description="Disordered" evidence="6">
    <location>
        <begin position="143"/>
        <end position="208"/>
    </location>
</feature>
<dbReference type="GO" id="GO:0005634">
    <property type="term" value="C:nucleus"/>
    <property type="evidence" value="ECO:0007669"/>
    <property type="project" value="UniProtKB-SubCell"/>
</dbReference>
<proteinExistence type="inferred from homology"/>
<evidence type="ECO:0000259" key="7">
    <source>
        <dbReference type="Pfam" id="PF05347"/>
    </source>
</evidence>
<dbReference type="PANTHER" id="PTHR10507:SF0">
    <property type="entry name" value="CELL DIVISION CONTROL PROTEIN 45 HOMOLOG"/>
    <property type="match status" value="1"/>
</dbReference>
<comment type="subcellular location">
    <subcellularLocation>
        <location evidence="1">Nucleus</location>
    </subcellularLocation>
</comment>
<evidence type="ECO:0000256" key="1">
    <source>
        <dbReference type="ARBA" id="ARBA00004123"/>
    </source>
</evidence>
<keyword evidence="5" id="KW-0131">Cell cycle</keyword>
<keyword evidence="9" id="KW-1185">Reference proteome</keyword>
<accession>A0ABD2J0X0</accession>